<feature type="compositionally biased region" description="Polar residues" evidence="1">
    <location>
        <begin position="280"/>
        <end position="289"/>
    </location>
</feature>
<keyword evidence="2" id="KW-0472">Membrane</keyword>
<gene>
    <name evidence="3" type="ORF">I3842_12G047900</name>
</gene>
<feature type="compositionally biased region" description="Acidic residues" evidence="1">
    <location>
        <begin position="482"/>
        <end position="494"/>
    </location>
</feature>
<feature type="compositionally biased region" description="Basic and acidic residues" evidence="1">
    <location>
        <begin position="424"/>
        <end position="434"/>
    </location>
</feature>
<evidence type="ECO:0000313" key="3">
    <source>
        <dbReference type="EMBL" id="KAG6684136.1"/>
    </source>
</evidence>
<feature type="region of interest" description="Disordered" evidence="1">
    <location>
        <begin position="183"/>
        <end position="221"/>
    </location>
</feature>
<dbReference type="EMBL" id="CM031836">
    <property type="protein sequence ID" value="KAG6684136.1"/>
    <property type="molecule type" value="Genomic_DNA"/>
</dbReference>
<feature type="compositionally biased region" description="Pro residues" evidence="1">
    <location>
        <begin position="342"/>
        <end position="355"/>
    </location>
</feature>
<dbReference type="PANTHER" id="PTHR34059">
    <property type="entry name" value="EXPRESSED PROTEIN"/>
    <property type="match status" value="1"/>
</dbReference>
<comment type="caution">
    <text evidence="3">The sequence shown here is derived from an EMBL/GenBank/DDBJ whole genome shotgun (WGS) entry which is preliminary data.</text>
</comment>
<accession>A0A922DGU9</accession>
<feature type="region of interest" description="Disordered" evidence="1">
    <location>
        <begin position="243"/>
        <end position="380"/>
    </location>
</feature>
<feature type="compositionally biased region" description="Low complexity" evidence="1">
    <location>
        <begin position="290"/>
        <end position="319"/>
    </location>
</feature>
<organism evidence="3 4">
    <name type="scientific">Carya illinoinensis</name>
    <name type="common">Pecan</name>
    <dbReference type="NCBI Taxonomy" id="32201"/>
    <lineage>
        <taxon>Eukaryota</taxon>
        <taxon>Viridiplantae</taxon>
        <taxon>Streptophyta</taxon>
        <taxon>Embryophyta</taxon>
        <taxon>Tracheophyta</taxon>
        <taxon>Spermatophyta</taxon>
        <taxon>Magnoliopsida</taxon>
        <taxon>eudicotyledons</taxon>
        <taxon>Gunneridae</taxon>
        <taxon>Pentapetalae</taxon>
        <taxon>rosids</taxon>
        <taxon>fabids</taxon>
        <taxon>Fagales</taxon>
        <taxon>Juglandaceae</taxon>
        <taxon>Carya</taxon>
    </lineage>
</organism>
<proteinExistence type="predicted"/>
<keyword evidence="2" id="KW-1133">Transmembrane helix</keyword>
<dbReference type="AlphaFoldDB" id="A0A922DGU9"/>
<dbReference type="Proteomes" id="UP000811246">
    <property type="component" value="Chromosome 12"/>
</dbReference>
<dbReference type="InterPro" id="IPR008480">
    <property type="entry name" value="DUF761_pln"/>
</dbReference>
<sequence length="568" mass="63201">MWSSMADTYSDNIKHQMILPEKTQQNPSKFYSHFLYKALIVVVFFVILPLFPSQAPEFINQSVLTRSWELLHLIFVGIAVSYGIFSRRNDETEKENNSSKFDYASYVSRFLEVSPVFDDEVESSSGNGIDENKVQTWSSQYRRNEPVVVVAQEHSVLDEQRTTGEKPLLLPVRSLKLRMPDPGVFKSEFSGTTSGSISRSNSRPTSKRFSGNSNKSRNGELVGLDHQKLEEKLMDNVVLSSPVPWQSRSGRMETKEEVDSPTLFDLPPSMAESEFDRFQSRTTSIQMTESSRSSSNTSSLKLSLSPSLTSPRKLSPSPSFSAESQAKIAEDLVRKRGFYKSSPPPAPPPPPPPLQPLVFQSFSKRPNPRPVSDGVSLEKDSCRVNSGVEMKARRQADGLAMGKSVRKIRARGAGDFVEDAMNGDSEKSPTMEKSGRKRGSNQTSFRTEKLRHESNPLMSKQAFMEFSVEEEQASVDKVTMVSDEDTESEEDDDTGGGSFIQGEGIPSNGGVSLKNVEAASSSVSDGGRDVDRKADEFIAKFREQIRLQRINSLKRSSGQIKRNPARKG</sequence>
<name>A0A922DGU9_CARIL</name>
<evidence type="ECO:0000256" key="2">
    <source>
        <dbReference type="SAM" id="Phobius"/>
    </source>
</evidence>
<reference evidence="3" key="1">
    <citation type="submission" date="2021-01" db="EMBL/GenBank/DDBJ databases">
        <authorList>
            <person name="Lovell J.T."/>
            <person name="Bentley N."/>
            <person name="Bhattarai G."/>
            <person name="Jenkins J.W."/>
            <person name="Sreedasyam A."/>
            <person name="Alarcon Y."/>
            <person name="Bock C."/>
            <person name="Boston L."/>
            <person name="Carlson J."/>
            <person name="Cervantes K."/>
            <person name="Clermont K."/>
            <person name="Krom N."/>
            <person name="Kubenka K."/>
            <person name="Mamidi S."/>
            <person name="Mattison C."/>
            <person name="Monteros M."/>
            <person name="Pisani C."/>
            <person name="Plott C."/>
            <person name="Rajasekar S."/>
            <person name="Rhein H.S."/>
            <person name="Rohla C."/>
            <person name="Song M."/>
            <person name="Hilaire R.S."/>
            <person name="Shu S."/>
            <person name="Wells L."/>
            <person name="Wang X."/>
            <person name="Webber J."/>
            <person name="Heerema R.J."/>
            <person name="Klein P."/>
            <person name="Conner P."/>
            <person name="Grauke L."/>
            <person name="Grimwood J."/>
            <person name="Schmutz J."/>
            <person name="Randall J.J."/>
        </authorList>
    </citation>
    <scope>NUCLEOTIDE SEQUENCE</scope>
    <source>
        <tissue evidence="3">Leaf</tissue>
    </source>
</reference>
<feature type="region of interest" description="Disordered" evidence="1">
    <location>
        <begin position="416"/>
        <end position="458"/>
    </location>
</feature>
<feature type="transmembrane region" description="Helical" evidence="2">
    <location>
        <begin position="34"/>
        <end position="51"/>
    </location>
</feature>
<protein>
    <submittedName>
        <fullName evidence="3">Uncharacterized protein</fullName>
    </submittedName>
</protein>
<evidence type="ECO:0000313" key="4">
    <source>
        <dbReference type="Proteomes" id="UP000811246"/>
    </source>
</evidence>
<dbReference type="Pfam" id="PF05553">
    <property type="entry name" value="DUF761"/>
    <property type="match status" value="1"/>
</dbReference>
<dbReference type="PANTHER" id="PTHR34059:SF1">
    <property type="entry name" value="EXPRESSED PROTEIN"/>
    <property type="match status" value="1"/>
</dbReference>
<feature type="region of interest" description="Disordered" evidence="1">
    <location>
        <begin position="471"/>
        <end position="529"/>
    </location>
</feature>
<keyword evidence="2" id="KW-0812">Transmembrane</keyword>
<feature type="compositionally biased region" description="Polar residues" evidence="1">
    <location>
        <begin position="189"/>
        <end position="216"/>
    </location>
</feature>
<evidence type="ECO:0000256" key="1">
    <source>
        <dbReference type="SAM" id="MobiDB-lite"/>
    </source>
</evidence>